<feature type="DNA-binding region" description="H-T-H motif" evidence="5">
    <location>
        <begin position="32"/>
        <end position="51"/>
    </location>
</feature>
<dbReference type="Pfam" id="PF17932">
    <property type="entry name" value="TetR_C_24"/>
    <property type="match status" value="1"/>
</dbReference>
<dbReference type="InterPro" id="IPR041490">
    <property type="entry name" value="KstR2_TetR_C"/>
</dbReference>
<dbReference type="InterPro" id="IPR009057">
    <property type="entry name" value="Homeodomain-like_sf"/>
</dbReference>
<dbReference type="EMBL" id="CP097463">
    <property type="protein sequence ID" value="WAX56266.1"/>
    <property type="molecule type" value="Genomic_DNA"/>
</dbReference>
<keyword evidence="3 5" id="KW-0238">DNA-binding</keyword>
<evidence type="ECO:0000256" key="5">
    <source>
        <dbReference type="PROSITE-ProRule" id="PRU00335"/>
    </source>
</evidence>
<dbReference type="PANTHER" id="PTHR30055:SF175">
    <property type="entry name" value="HTH-TYPE TRANSCRIPTIONAL REPRESSOR KSTR2"/>
    <property type="match status" value="1"/>
</dbReference>
<evidence type="ECO:0000259" key="6">
    <source>
        <dbReference type="PROSITE" id="PS50977"/>
    </source>
</evidence>
<proteinExistence type="predicted"/>
<dbReference type="RefSeq" id="WP_269442798.1">
    <property type="nucleotide sequence ID" value="NZ_CP097463.1"/>
</dbReference>
<dbReference type="PANTHER" id="PTHR30055">
    <property type="entry name" value="HTH-TYPE TRANSCRIPTIONAL REGULATOR RUTR"/>
    <property type="match status" value="1"/>
</dbReference>
<dbReference type="SUPFAM" id="SSF48498">
    <property type="entry name" value="Tetracyclin repressor-like, C-terminal domain"/>
    <property type="match status" value="1"/>
</dbReference>
<dbReference type="SUPFAM" id="SSF46689">
    <property type="entry name" value="Homeodomain-like"/>
    <property type="match status" value="1"/>
</dbReference>
<feature type="domain" description="HTH tetR-type" evidence="6">
    <location>
        <begin position="9"/>
        <end position="69"/>
    </location>
</feature>
<evidence type="ECO:0000256" key="4">
    <source>
        <dbReference type="ARBA" id="ARBA00023163"/>
    </source>
</evidence>
<dbReference type="InterPro" id="IPR036271">
    <property type="entry name" value="Tet_transcr_reg_TetR-rel_C_sf"/>
</dbReference>
<dbReference type="InterPro" id="IPR001647">
    <property type="entry name" value="HTH_TetR"/>
</dbReference>
<dbReference type="Gene3D" id="1.10.357.10">
    <property type="entry name" value="Tetracycline Repressor, domain 2"/>
    <property type="match status" value="1"/>
</dbReference>
<protein>
    <submittedName>
        <fullName evidence="7">TetR/AcrR family transcriptional regulator</fullName>
    </submittedName>
</protein>
<dbReference type="PROSITE" id="PS50977">
    <property type="entry name" value="HTH_TETR_2"/>
    <property type="match status" value="1"/>
</dbReference>
<dbReference type="PRINTS" id="PR00455">
    <property type="entry name" value="HTHTETR"/>
</dbReference>
<keyword evidence="4" id="KW-0804">Transcription</keyword>
<dbReference type="Proteomes" id="UP001164693">
    <property type="component" value="Chromosome"/>
</dbReference>
<accession>A0ABY7JYX4</accession>
<name>A0ABY7JYX4_9ACTN</name>
<gene>
    <name evidence="7" type="ORF">M6B22_17255</name>
</gene>
<dbReference type="InterPro" id="IPR050109">
    <property type="entry name" value="HTH-type_TetR-like_transc_reg"/>
</dbReference>
<reference evidence="7" key="1">
    <citation type="submission" date="2022-05" db="EMBL/GenBank/DDBJ databases">
        <title>Jatrophihabitans sp. SB3-54 whole genome sequence.</title>
        <authorList>
            <person name="Suh M.K."/>
            <person name="Eom M.K."/>
            <person name="Kim J.S."/>
            <person name="Kim H.S."/>
            <person name="Do H.E."/>
            <person name="Shin Y.K."/>
            <person name="Lee J.-S."/>
        </authorList>
    </citation>
    <scope>NUCLEOTIDE SEQUENCE</scope>
    <source>
        <strain evidence="7">SB3-54</strain>
    </source>
</reference>
<dbReference type="Pfam" id="PF00440">
    <property type="entry name" value="TetR_N"/>
    <property type="match status" value="1"/>
</dbReference>
<keyword evidence="8" id="KW-1185">Reference proteome</keyword>
<evidence type="ECO:0000256" key="2">
    <source>
        <dbReference type="ARBA" id="ARBA00023015"/>
    </source>
</evidence>
<evidence type="ECO:0000256" key="1">
    <source>
        <dbReference type="ARBA" id="ARBA00022491"/>
    </source>
</evidence>
<keyword evidence="1" id="KW-0678">Repressor</keyword>
<evidence type="ECO:0000313" key="7">
    <source>
        <dbReference type="EMBL" id="WAX56266.1"/>
    </source>
</evidence>
<organism evidence="7 8">
    <name type="scientific">Jatrophihabitans cynanchi</name>
    <dbReference type="NCBI Taxonomy" id="2944128"/>
    <lineage>
        <taxon>Bacteria</taxon>
        <taxon>Bacillati</taxon>
        <taxon>Actinomycetota</taxon>
        <taxon>Actinomycetes</taxon>
        <taxon>Jatrophihabitantales</taxon>
        <taxon>Jatrophihabitantaceae</taxon>
        <taxon>Jatrophihabitans</taxon>
    </lineage>
</organism>
<evidence type="ECO:0000256" key="3">
    <source>
        <dbReference type="ARBA" id="ARBA00023125"/>
    </source>
</evidence>
<sequence length="208" mass="23403">MNEAGPAGSGRREVIVARAAELLARKGIAGTTVREIGEAVGILSGSIYHHFESKDAIVDVLMSAYLQELQAQYRAVLDEATDVSATFEGLVHASLRTIELHPHATLIYQHEAQYFRETPRYRYVRVAGERVRETWMGVLETAVADGVFRADLPTRHLYLLLRDGLWLSVRWFRPTAGYGYPQLATDCARLYHQAFASQSTLRRMLARP</sequence>
<keyword evidence="2" id="KW-0805">Transcription regulation</keyword>
<dbReference type="Gene3D" id="1.10.10.60">
    <property type="entry name" value="Homeodomain-like"/>
    <property type="match status" value="1"/>
</dbReference>
<evidence type="ECO:0000313" key="8">
    <source>
        <dbReference type="Proteomes" id="UP001164693"/>
    </source>
</evidence>